<protein>
    <recommendedName>
        <fullName evidence="1">Mycothiol-dependent maleylpyruvate isomerase metal-binding domain-containing protein</fullName>
    </recommendedName>
</protein>
<dbReference type="InterPro" id="IPR017517">
    <property type="entry name" value="Maleyloyr_isom"/>
</dbReference>
<dbReference type="NCBIfam" id="TIGR03083">
    <property type="entry name" value="maleylpyruvate isomerase family mycothiol-dependent enzyme"/>
    <property type="match status" value="1"/>
</dbReference>
<name>A0A1T3P4G7_9ACTN</name>
<gene>
    <name evidence="2" type="ORF">B4N89_25555</name>
</gene>
<accession>A0A1T3P4G7</accession>
<dbReference type="STRING" id="159449.B4N89_25555"/>
<proteinExistence type="predicted"/>
<comment type="caution">
    <text evidence="2">The sequence shown here is derived from an EMBL/GenBank/DDBJ whole genome shotgun (WGS) entry which is preliminary data.</text>
</comment>
<dbReference type="InterPro" id="IPR034660">
    <property type="entry name" value="DinB/YfiT-like"/>
</dbReference>
<dbReference type="GO" id="GO:0046872">
    <property type="term" value="F:metal ion binding"/>
    <property type="evidence" value="ECO:0007669"/>
    <property type="project" value="InterPro"/>
</dbReference>
<sequence>MDRDRILAWVRDERLGLADFLDDLGPDDWGVTSLCSDWTMHELAAHLTTSTRTTAMGMIRGAIRARGDFDRMTSDEARALAVRFSPAELIGRLRETAGSARRAPLTSPLDPLVDALVHGQDVARPLGRSREMPTEQAVAAVGHVLASPFYGARKRCRGTRLVATDADWSAGNGPDVVRGPVAELLLLATGRPAGLAAVTGPGRARIASALSGTSA</sequence>
<evidence type="ECO:0000313" key="2">
    <source>
        <dbReference type="EMBL" id="OPC83851.1"/>
    </source>
</evidence>
<keyword evidence="3" id="KW-1185">Reference proteome</keyword>
<dbReference type="AlphaFoldDB" id="A0A1T3P4G7"/>
<evidence type="ECO:0000313" key="3">
    <source>
        <dbReference type="Proteomes" id="UP000190037"/>
    </source>
</evidence>
<dbReference type="Gene3D" id="1.20.120.450">
    <property type="entry name" value="dinb family like domain"/>
    <property type="match status" value="1"/>
</dbReference>
<feature type="domain" description="Mycothiol-dependent maleylpyruvate isomerase metal-binding" evidence="1">
    <location>
        <begin position="11"/>
        <end position="116"/>
    </location>
</feature>
<reference evidence="2 3" key="1">
    <citation type="submission" date="2017-03" db="EMBL/GenBank/DDBJ databases">
        <title>Draft genome sequence of Streptomyces scabrisporus NF3, endophyte isolated from Amphipterygium adstringens.</title>
        <authorList>
            <person name="Vazquez M."/>
            <person name="Ceapa C.D."/>
            <person name="Rodriguez Luna D."/>
            <person name="Sanchez Esquivel S."/>
        </authorList>
    </citation>
    <scope>NUCLEOTIDE SEQUENCE [LARGE SCALE GENOMIC DNA]</scope>
    <source>
        <strain evidence="2 3">NF3</strain>
    </source>
</reference>
<dbReference type="SUPFAM" id="SSF109854">
    <property type="entry name" value="DinB/YfiT-like putative metalloenzymes"/>
    <property type="match status" value="1"/>
</dbReference>
<dbReference type="Proteomes" id="UP000190037">
    <property type="component" value="Unassembled WGS sequence"/>
</dbReference>
<dbReference type="RefSeq" id="WP_078978149.1">
    <property type="nucleotide sequence ID" value="NZ_MWQN01000001.1"/>
</dbReference>
<dbReference type="OrthoDB" id="5178565at2"/>
<organism evidence="2 3">
    <name type="scientific">Embleya scabrispora</name>
    <dbReference type="NCBI Taxonomy" id="159449"/>
    <lineage>
        <taxon>Bacteria</taxon>
        <taxon>Bacillati</taxon>
        <taxon>Actinomycetota</taxon>
        <taxon>Actinomycetes</taxon>
        <taxon>Kitasatosporales</taxon>
        <taxon>Streptomycetaceae</taxon>
        <taxon>Embleya</taxon>
    </lineage>
</organism>
<dbReference type="Pfam" id="PF11716">
    <property type="entry name" value="MDMPI_N"/>
    <property type="match status" value="1"/>
</dbReference>
<evidence type="ECO:0000259" key="1">
    <source>
        <dbReference type="Pfam" id="PF11716"/>
    </source>
</evidence>
<dbReference type="InterPro" id="IPR024344">
    <property type="entry name" value="MDMPI_metal-binding"/>
</dbReference>
<dbReference type="EMBL" id="MWQN01000001">
    <property type="protein sequence ID" value="OPC83851.1"/>
    <property type="molecule type" value="Genomic_DNA"/>
</dbReference>